<name>A0A7J9MYE6_GOSSC</name>
<gene>
    <name evidence="1" type="ORF">Goshw_003771</name>
</gene>
<organism evidence="1 2">
    <name type="scientific">Gossypium schwendimanii</name>
    <name type="common">Cotton</name>
    <dbReference type="NCBI Taxonomy" id="34291"/>
    <lineage>
        <taxon>Eukaryota</taxon>
        <taxon>Viridiplantae</taxon>
        <taxon>Streptophyta</taxon>
        <taxon>Embryophyta</taxon>
        <taxon>Tracheophyta</taxon>
        <taxon>Spermatophyta</taxon>
        <taxon>Magnoliopsida</taxon>
        <taxon>eudicotyledons</taxon>
        <taxon>Gunneridae</taxon>
        <taxon>Pentapetalae</taxon>
        <taxon>rosids</taxon>
        <taxon>malvids</taxon>
        <taxon>Malvales</taxon>
        <taxon>Malvaceae</taxon>
        <taxon>Malvoideae</taxon>
        <taxon>Gossypium</taxon>
    </lineage>
</organism>
<comment type="caution">
    <text evidence="1">The sequence shown here is derived from an EMBL/GenBank/DDBJ whole genome shotgun (WGS) entry which is preliminary data.</text>
</comment>
<dbReference type="Proteomes" id="UP000593576">
    <property type="component" value="Unassembled WGS sequence"/>
</dbReference>
<dbReference type="OrthoDB" id="996821at2759"/>
<evidence type="ECO:0000313" key="1">
    <source>
        <dbReference type="EMBL" id="MBA0876125.1"/>
    </source>
</evidence>
<keyword evidence="2" id="KW-1185">Reference proteome</keyword>
<dbReference type="EMBL" id="JABFAF010263757">
    <property type="protein sequence ID" value="MBA0876125.1"/>
    <property type="molecule type" value="Genomic_DNA"/>
</dbReference>
<evidence type="ECO:0000313" key="2">
    <source>
        <dbReference type="Proteomes" id="UP000593576"/>
    </source>
</evidence>
<accession>A0A7J9MYE6</accession>
<sequence length="53" mass="5830">MRAGEGGKVDSLNVLSSYLRGSTVTFGRLIKFCIESSLTRRGYRVESSMVASR</sequence>
<proteinExistence type="predicted"/>
<protein>
    <submittedName>
        <fullName evidence="1">Uncharacterized protein</fullName>
    </submittedName>
</protein>
<reference evidence="1 2" key="1">
    <citation type="journal article" date="2019" name="Genome Biol. Evol.">
        <title>Insights into the evolution of the New World diploid cottons (Gossypium, subgenus Houzingenia) based on genome sequencing.</title>
        <authorList>
            <person name="Grover C.E."/>
            <person name="Arick M.A. 2nd"/>
            <person name="Thrash A."/>
            <person name="Conover J.L."/>
            <person name="Sanders W.S."/>
            <person name="Peterson D.G."/>
            <person name="Frelichowski J.E."/>
            <person name="Scheffler J.A."/>
            <person name="Scheffler B.E."/>
            <person name="Wendel J.F."/>
        </authorList>
    </citation>
    <scope>NUCLEOTIDE SEQUENCE [LARGE SCALE GENOMIC DNA]</scope>
    <source>
        <strain evidence="1">1</strain>
        <tissue evidence="1">Leaf</tissue>
    </source>
</reference>
<dbReference type="AlphaFoldDB" id="A0A7J9MYE6"/>